<dbReference type="GO" id="GO:0016020">
    <property type="term" value="C:membrane"/>
    <property type="evidence" value="ECO:0007669"/>
    <property type="project" value="UniProtKB-SubCell"/>
</dbReference>
<dbReference type="PANTHER" id="PTHR22950:SF479">
    <property type="entry name" value="AMINO ACID TRANSPORTER (EUROFUNG)-RELATED"/>
    <property type="match status" value="1"/>
</dbReference>
<evidence type="ECO:0000259" key="8">
    <source>
        <dbReference type="Pfam" id="PF01490"/>
    </source>
</evidence>
<evidence type="ECO:0000256" key="1">
    <source>
        <dbReference type="ARBA" id="ARBA00004141"/>
    </source>
</evidence>
<keyword evidence="4 7" id="KW-1133">Transmembrane helix</keyword>
<evidence type="ECO:0000256" key="3">
    <source>
        <dbReference type="ARBA" id="ARBA00022692"/>
    </source>
</evidence>
<sequence>MAVYQNSQKSSKEKVPSLSGSGPFGGKAEIGEVLDISDIEKHDPGKSDDRFHRLGWKRLTVVLIVEAIALGSLSLPSAFATLGLLPGVILCVFIGFVAIYTSYVIGQVKIAYPQVSHYTDVGRLLMGNFGYELISVMFVMQLLSVTGSHSLTGAIAFGNISDHKACSVAFSAISALLLFLVAIPPSFSELAIFGYIDFASIIIAIGITMIGTGVAWSRSENVASATGALASSPWSYWPKEGLTFVEGFVALGNIIFAYCFAVCQFSFMDEMHTPTDFPKSVWALGIIEMVIYTVTGTTILIFVGNDVQSPALLSAGPTLSKVAFGVALPVIFISGSINTTVAARYIHGRVYAKSPNRFINTKQGWITWIITVSIITLIGWLIAESIPFFDDLLSITSSLLISGFTFYFPAWMWFKLVKKGPCLSKENILLSIVNAIVFLIGMMVLFAGTYSSVQDILNHYDEGHVGKPFSCKAN</sequence>
<dbReference type="PANTHER" id="PTHR22950">
    <property type="entry name" value="AMINO ACID TRANSPORTER"/>
    <property type="match status" value="1"/>
</dbReference>
<dbReference type="Proteomes" id="UP000030854">
    <property type="component" value="Unassembled WGS sequence"/>
</dbReference>
<proteinExistence type="inferred from homology"/>
<accession>A0A0B1P1P1</accession>
<gene>
    <name evidence="9" type="ORF">EV44_g6417</name>
</gene>
<name>A0A0B1P1P1_UNCNE</name>
<evidence type="ECO:0000256" key="6">
    <source>
        <dbReference type="SAM" id="MobiDB-lite"/>
    </source>
</evidence>
<dbReference type="OMA" id="DAGRLMF"/>
<feature type="transmembrane region" description="Helical" evidence="7">
    <location>
        <begin position="280"/>
        <end position="302"/>
    </location>
</feature>
<dbReference type="Pfam" id="PF01490">
    <property type="entry name" value="Aa_trans"/>
    <property type="match status" value="1"/>
</dbReference>
<evidence type="ECO:0000313" key="9">
    <source>
        <dbReference type="EMBL" id="KHJ31215.1"/>
    </source>
</evidence>
<feature type="transmembrane region" description="Helical" evidence="7">
    <location>
        <begin position="364"/>
        <end position="383"/>
    </location>
</feature>
<feature type="transmembrane region" description="Helical" evidence="7">
    <location>
        <begin position="247"/>
        <end position="268"/>
    </location>
</feature>
<dbReference type="STRING" id="52586.A0A0B1P1P1"/>
<evidence type="ECO:0000256" key="4">
    <source>
        <dbReference type="ARBA" id="ARBA00022989"/>
    </source>
</evidence>
<feature type="transmembrane region" description="Helical" evidence="7">
    <location>
        <begin position="85"/>
        <end position="105"/>
    </location>
</feature>
<evidence type="ECO:0000313" key="10">
    <source>
        <dbReference type="Proteomes" id="UP000030854"/>
    </source>
</evidence>
<feature type="transmembrane region" description="Helical" evidence="7">
    <location>
        <begin position="428"/>
        <end position="450"/>
    </location>
</feature>
<dbReference type="InterPro" id="IPR013057">
    <property type="entry name" value="AA_transpt_TM"/>
</dbReference>
<dbReference type="AlphaFoldDB" id="A0A0B1P1P1"/>
<dbReference type="EMBL" id="JNVN01003115">
    <property type="protein sequence ID" value="KHJ31215.1"/>
    <property type="molecule type" value="Genomic_DNA"/>
</dbReference>
<reference evidence="9 10" key="1">
    <citation type="journal article" date="2014" name="BMC Genomics">
        <title>Adaptive genomic structural variation in the grape powdery mildew pathogen, Erysiphe necator.</title>
        <authorList>
            <person name="Jones L."/>
            <person name="Riaz S."/>
            <person name="Morales-Cruz A."/>
            <person name="Amrine K.C."/>
            <person name="McGuire B."/>
            <person name="Gubler W.D."/>
            <person name="Walker M.A."/>
            <person name="Cantu D."/>
        </authorList>
    </citation>
    <scope>NUCLEOTIDE SEQUENCE [LARGE SCALE GENOMIC DNA]</scope>
    <source>
        <strain evidence="10">c</strain>
    </source>
</reference>
<evidence type="ECO:0000256" key="7">
    <source>
        <dbReference type="SAM" id="Phobius"/>
    </source>
</evidence>
<keyword evidence="3 7" id="KW-0812">Transmembrane</keyword>
<feature type="transmembrane region" description="Helical" evidence="7">
    <location>
        <begin position="195"/>
        <end position="216"/>
    </location>
</feature>
<comment type="subcellular location">
    <subcellularLocation>
        <location evidence="1">Membrane</location>
        <topology evidence="1">Multi-pass membrane protein</topology>
    </subcellularLocation>
</comment>
<protein>
    <submittedName>
        <fullName evidence="9">Putative n amino acid transport system protein</fullName>
    </submittedName>
</protein>
<feature type="transmembrane region" description="Helical" evidence="7">
    <location>
        <begin position="59"/>
        <end position="79"/>
    </location>
</feature>
<feature type="transmembrane region" description="Helical" evidence="7">
    <location>
        <begin position="125"/>
        <end position="145"/>
    </location>
</feature>
<keyword evidence="5 7" id="KW-0472">Membrane</keyword>
<dbReference type="HOGENOM" id="CLU_027816_4_0_1"/>
<keyword evidence="10" id="KW-1185">Reference proteome</keyword>
<evidence type="ECO:0000256" key="5">
    <source>
        <dbReference type="ARBA" id="ARBA00023136"/>
    </source>
</evidence>
<evidence type="ECO:0000256" key="2">
    <source>
        <dbReference type="ARBA" id="ARBA00008066"/>
    </source>
</evidence>
<feature type="transmembrane region" description="Helical" evidence="7">
    <location>
        <begin position="395"/>
        <end position="416"/>
    </location>
</feature>
<organism evidence="9 10">
    <name type="scientific">Uncinula necator</name>
    <name type="common">Grape powdery mildew</name>
    <dbReference type="NCBI Taxonomy" id="52586"/>
    <lineage>
        <taxon>Eukaryota</taxon>
        <taxon>Fungi</taxon>
        <taxon>Dikarya</taxon>
        <taxon>Ascomycota</taxon>
        <taxon>Pezizomycotina</taxon>
        <taxon>Leotiomycetes</taxon>
        <taxon>Erysiphales</taxon>
        <taxon>Erysiphaceae</taxon>
        <taxon>Erysiphe</taxon>
    </lineage>
</organism>
<feature type="region of interest" description="Disordered" evidence="6">
    <location>
        <begin position="1"/>
        <end position="26"/>
    </location>
</feature>
<dbReference type="GO" id="GO:0015179">
    <property type="term" value="F:L-amino acid transmembrane transporter activity"/>
    <property type="evidence" value="ECO:0007669"/>
    <property type="project" value="TreeGrafter"/>
</dbReference>
<feature type="transmembrane region" description="Helical" evidence="7">
    <location>
        <begin position="322"/>
        <end position="343"/>
    </location>
</feature>
<comment type="similarity">
    <text evidence="2">Belongs to the amino acid/polyamine transporter 2 family.</text>
</comment>
<feature type="transmembrane region" description="Helical" evidence="7">
    <location>
        <begin position="165"/>
        <end position="183"/>
    </location>
</feature>
<feature type="domain" description="Amino acid transporter transmembrane" evidence="8">
    <location>
        <begin position="53"/>
        <end position="453"/>
    </location>
</feature>
<comment type="caution">
    <text evidence="9">The sequence shown here is derived from an EMBL/GenBank/DDBJ whole genome shotgun (WGS) entry which is preliminary data.</text>
</comment>